<name>A0A1C6TVT4_9ACTN</name>
<accession>A0A1C6TVT4</accession>
<gene>
    <name evidence="1" type="ORF">GA0070606_0888</name>
</gene>
<dbReference type="RefSeq" id="WP_091107278.1">
    <property type="nucleotide sequence ID" value="NZ_FMHZ01000002.1"/>
</dbReference>
<evidence type="ECO:0000313" key="2">
    <source>
        <dbReference type="Proteomes" id="UP000199001"/>
    </source>
</evidence>
<dbReference type="OrthoDB" id="3376796at2"/>
<evidence type="ECO:0000313" key="1">
    <source>
        <dbReference type="EMBL" id="SCL45932.1"/>
    </source>
</evidence>
<proteinExistence type="predicted"/>
<reference evidence="2" key="1">
    <citation type="submission" date="2016-06" db="EMBL/GenBank/DDBJ databases">
        <authorList>
            <person name="Varghese N."/>
            <person name="Submissions Spin"/>
        </authorList>
    </citation>
    <scope>NUCLEOTIDE SEQUENCE [LARGE SCALE GENOMIC DNA]</scope>
    <source>
        <strain evidence="2">DSM 43903</strain>
    </source>
</reference>
<dbReference type="EMBL" id="FMHZ01000002">
    <property type="protein sequence ID" value="SCL45932.1"/>
    <property type="molecule type" value="Genomic_DNA"/>
</dbReference>
<dbReference type="AlphaFoldDB" id="A0A1C6TVT4"/>
<dbReference type="Proteomes" id="UP000199001">
    <property type="component" value="Unassembled WGS sequence"/>
</dbReference>
<sequence>MPDQRKVHVGKIVKPTRSSLSALDGFTALKQIVEAASECIQIHEVERTKRAKLQAYESAEVARIKAAEAVLRDYFEQAFAERRNLYRELFTRLDRALDEGNGEVLHEVVRGIVDIARSSPLADMGDLSKVRAALDDPDQVWDL</sequence>
<protein>
    <submittedName>
        <fullName evidence="1">Uncharacterized protein</fullName>
    </submittedName>
</protein>
<keyword evidence="2" id="KW-1185">Reference proteome</keyword>
<organism evidence="1 2">
    <name type="scientific">Micromonospora citrea</name>
    <dbReference type="NCBI Taxonomy" id="47855"/>
    <lineage>
        <taxon>Bacteria</taxon>
        <taxon>Bacillati</taxon>
        <taxon>Actinomycetota</taxon>
        <taxon>Actinomycetes</taxon>
        <taxon>Micromonosporales</taxon>
        <taxon>Micromonosporaceae</taxon>
        <taxon>Micromonospora</taxon>
    </lineage>
</organism>